<evidence type="ECO:0000313" key="3">
    <source>
        <dbReference type="Proteomes" id="UP001168821"/>
    </source>
</evidence>
<evidence type="ECO:0008006" key="4">
    <source>
        <dbReference type="Google" id="ProtNLM"/>
    </source>
</evidence>
<gene>
    <name evidence="2" type="ORF">Zmor_011406</name>
</gene>
<dbReference type="AlphaFoldDB" id="A0AA38ILW9"/>
<accession>A0AA38ILW9</accession>
<dbReference type="Proteomes" id="UP001168821">
    <property type="component" value="Unassembled WGS sequence"/>
</dbReference>
<feature type="compositionally biased region" description="Basic and acidic residues" evidence="1">
    <location>
        <begin position="183"/>
        <end position="209"/>
    </location>
</feature>
<dbReference type="PANTHER" id="PTHR47481">
    <property type="match status" value="1"/>
</dbReference>
<name>A0AA38ILW9_9CUCU</name>
<protein>
    <recommendedName>
        <fullName evidence="4">Retrovirus-related Pol polyprotein from transposon TNT 1-94</fullName>
    </recommendedName>
</protein>
<reference evidence="2" key="1">
    <citation type="journal article" date="2023" name="G3 (Bethesda)">
        <title>Whole genome assemblies of Zophobas morio and Tenebrio molitor.</title>
        <authorList>
            <person name="Kaur S."/>
            <person name="Stinson S.A."/>
            <person name="diCenzo G.C."/>
        </authorList>
    </citation>
    <scope>NUCLEOTIDE SEQUENCE</scope>
    <source>
        <strain evidence="2">QUZm001</strain>
    </source>
</reference>
<dbReference type="EMBL" id="JALNTZ010000003">
    <property type="protein sequence ID" value="KAJ3659732.1"/>
    <property type="molecule type" value="Genomic_DNA"/>
</dbReference>
<feature type="region of interest" description="Disordered" evidence="1">
    <location>
        <begin position="159"/>
        <end position="220"/>
    </location>
</feature>
<keyword evidence="3" id="KW-1185">Reference proteome</keyword>
<evidence type="ECO:0000313" key="2">
    <source>
        <dbReference type="EMBL" id="KAJ3659732.1"/>
    </source>
</evidence>
<sequence>MQAVLIKNDLWDYVCGRCKEPETETDSSSTWVKNDLKARSDIILSISPTELKQVKHCETSREMWIRLEEIYQSKGPARKATLLKGLILHKMAEGDDVREHLANFFDTVDKLGDMDVTINPDLLTILLLYSLPASFEVFRCAIESRDELPTPEGLRIKITEESDARRSNCTRGSTSGAMVANKDGGRRAHGGRSEATKGGTEKNSKEEVQATRAQGDRVST</sequence>
<evidence type="ECO:0000256" key="1">
    <source>
        <dbReference type="SAM" id="MobiDB-lite"/>
    </source>
</evidence>
<feature type="compositionally biased region" description="Polar residues" evidence="1">
    <location>
        <begin position="167"/>
        <end position="176"/>
    </location>
</feature>
<dbReference type="PANTHER" id="PTHR47481:SF7">
    <property type="entry name" value="CCHC-TYPE DOMAIN-CONTAINING PROTEIN"/>
    <property type="match status" value="1"/>
</dbReference>
<organism evidence="2 3">
    <name type="scientific">Zophobas morio</name>
    <dbReference type="NCBI Taxonomy" id="2755281"/>
    <lineage>
        <taxon>Eukaryota</taxon>
        <taxon>Metazoa</taxon>
        <taxon>Ecdysozoa</taxon>
        <taxon>Arthropoda</taxon>
        <taxon>Hexapoda</taxon>
        <taxon>Insecta</taxon>
        <taxon>Pterygota</taxon>
        <taxon>Neoptera</taxon>
        <taxon>Endopterygota</taxon>
        <taxon>Coleoptera</taxon>
        <taxon>Polyphaga</taxon>
        <taxon>Cucujiformia</taxon>
        <taxon>Tenebrionidae</taxon>
        <taxon>Zophobas</taxon>
    </lineage>
</organism>
<dbReference type="Pfam" id="PF14223">
    <property type="entry name" value="Retrotran_gag_2"/>
    <property type="match status" value="1"/>
</dbReference>
<proteinExistence type="predicted"/>
<comment type="caution">
    <text evidence="2">The sequence shown here is derived from an EMBL/GenBank/DDBJ whole genome shotgun (WGS) entry which is preliminary data.</text>
</comment>